<gene>
    <name evidence="1" type="ORF">HUJ06_007712</name>
</gene>
<protein>
    <submittedName>
        <fullName evidence="1">Uncharacterized protein</fullName>
    </submittedName>
</protein>
<comment type="caution">
    <text evidence="1">The sequence shown here is derived from an EMBL/GenBank/DDBJ whole genome shotgun (WGS) entry which is preliminary data.</text>
</comment>
<dbReference type="EMBL" id="DUZY01000004">
    <property type="protein sequence ID" value="DAD37071.1"/>
    <property type="molecule type" value="Genomic_DNA"/>
</dbReference>
<accession>A0A822Z047</accession>
<organism evidence="1 2">
    <name type="scientific">Nelumbo nucifera</name>
    <name type="common">Sacred lotus</name>
    <dbReference type="NCBI Taxonomy" id="4432"/>
    <lineage>
        <taxon>Eukaryota</taxon>
        <taxon>Viridiplantae</taxon>
        <taxon>Streptophyta</taxon>
        <taxon>Embryophyta</taxon>
        <taxon>Tracheophyta</taxon>
        <taxon>Spermatophyta</taxon>
        <taxon>Magnoliopsida</taxon>
        <taxon>Proteales</taxon>
        <taxon>Nelumbonaceae</taxon>
        <taxon>Nelumbo</taxon>
    </lineage>
</organism>
<evidence type="ECO:0000313" key="2">
    <source>
        <dbReference type="Proteomes" id="UP000607653"/>
    </source>
</evidence>
<dbReference type="Proteomes" id="UP000607653">
    <property type="component" value="Unassembled WGS sequence"/>
</dbReference>
<reference evidence="1 2" key="1">
    <citation type="journal article" date="2020" name="Mol. Biol. Evol.">
        <title>Distinct Expression and Methylation Patterns for Genes with Different Fates following a Single Whole-Genome Duplication in Flowering Plants.</title>
        <authorList>
            <person name="Shi T."/>
            <person name="Rahmani R.S."/>
            <person name="Gugger P.F."/>
            <person name="Wang M."/>
            <person name="Li H."/>
            <person name="Zhang Y."/>
            <person name="Li Z."/>
            <person name="Wang Q."/>
            <person name="Van de Peer Y."/>
            <person name="Marchal K."/>
            <person name="Chen J."/>
        </authorList>
    </citation>
    <scope>NUCLEOTIDE SEQUENCE [LARGE SCALE GENOMIC DNA]</scope>
    <source>
        <tissue evidence="1">Leaf</tissue>
    </source>
</reference>
<evidence type="ECO:0000313" key="1">
    <source>
        <dbReference type="EMBL" id="DAD37071.1"/>
    </source>
</evidence>
<keyword evidence="2" id="KW-1185">Reference proteome</keyword>
<proteinExistence type="predicted"/>
<dbReference type="AlphaFoldDB" id="A0A822Z047"/>
<name>A0A822Z047_NELNU</name>
<sequence length="58" mass="6933">MYRWPALIRRKAETFIAGHPFLTRQNYQSPSISFPAYILHKQPPCSSKQIKRKEEEEK</sequence>